<comment type="similarity">
    <text evidence="1">Belongs to the isochorismatase family.</text>
</comment>
<accession>A0A2W0HJ64</accession>
<dbReference type="AlphaFoldDB" id="A0A2W0HJ64"/>
<dbReference type="PANTHER" id="PTHR43540">
    <property type="entry name" value="PEROXYUREIDOACRYLATE/UREIDOACRYLATE AMIDOHYDROLASE-RELATED"/>
    <property type="match status" value="1"/>
</dbReference>
<evidence type="ECO:0000313" key="5">
    <source>
        <dbReference type="Proteomes" id="UP000248066"/>
    </source>
</evidence>
<dbReference type="InterPro" id="IPR000868">
    <property type="entry name" value="Isochorismatase-like_dom"/>
</dbReference>
<keyword evidence="2" id="KW-0378">Hydrolase</keyword>
<dbReference type="InterPro" id="IPR050272">
    <property type="entry name" value="Isochorismatase-like_hydrls"/>
</dbReference>
<dbReference type="EMBL" id="PDOF01000001">
    <property type="protein sequence ID" value="PYZ97052.1"/>
    <property type="molecule type" value="Genomic_DNA"/>
</dbReference>
<dbReference type="GO" id="GO:0016787">
    <property type="term" value="F:hydrolase activity"/>
    <property type="evidence" value="ECO:0007669"/>
    <property type="project" value="UniProtKB-KW"/>
</dbReference>
<sequence length="205" mass="23805">MTKTNPNPHVTEYEHVALLLVDVINDFEFEDGEKIYPYARPAADQIAALKKKAKELNIPVLYINDNYGKWQSDFQSLVNHCLENDVRGKEITEILQPEDDDYFVLKPQYSAFFNTPLDLLLEYLNVKSLIITGFAGNMCVHFTANDAYMRGYKLYVPSDCSASNTEEDNREFLNLIQHVLKADITPSEEMDLEEIKYHWRNKSRK</sequence>
<name>A0A2W0HJ64_9BACI</name>
<dbReference type="RefSeq" id="WP_110515738.1">
    <property type="nucleotide sequence ID" value="NZ_PDOF01000001.1"/>
</dbReference>
<dbReference type="Gene3D" id="3.40.50.850">
    <property type="entry name" value="Isochorismatase-like"/>
    <property type="match status" value="1"/>
</dbReference>
<evidence type="ECO:0000256" key="2">
    <source>
        <dbReference type="ARBA" id="ARBA00022801"/>
    </source>
</evidence>
<evidence type="ECO:0000256" key="1">
    <source>
        <dbReference type="ARBA" id="ARBA00006336"/>
    </source>
</evidence>
<feature type="domain" description="Isochorismatase-like" evidence="3">
    <location>
        <begin position="17"/>
        <end position="179"/>
    </location>
</feature>
<dbReference type="PANTHER" id="PTHR43540:SF6">
    <property type="entry name" value="ISOCHORISMATASE-LIKE DOMAIN-CONTAINING PROTEIN"/>
    <property type="match status" value="1"/>
</dbReference>
<gene>
    <name evidence="4" type="ORF">CR205_00125</name>
</gene>
<dbReference type="InterPro" id="IPR036380">
    <property type="entry name" value="Isochorismatase-like_sf"/>
</dbReference>
<comment type="caution">
    <text evidence="4">The sequence shown here is derived from an EMBL/GenBank/DDBJ whole genome shotgun (WGS) entry which is preliminary data.</text>
</comment>
<proteinExistence type="inferred from homology"/>
<dbReference type="CDD" id="cd00431">
    <property type="entry name" value="cysteine_hydrolases"/>
    <property type="match status" value="1"/>
</dbReference>
<protein>
    <submittedName>
        <fullName evidence="4">Isochorismatase</fullName>
    </submittedName>
</protein>
<evidence type="ECO:0000259" key="3">
    <source>
        <dbReference type="Pfam" id="PF00857"/>
    </source>
</evidence>
<dbReference type="SUPFAM" id="SSF52499">
    <property type="entry name" value="Isochorismatase-like hydrolases"/>
    <property type="match status" value="1"/>
</dbReference>
<dbReference type="Pfam" id="PF00857">
    <property type="entry name" value="Isochorismatase"/>
    <property type="match status" value="1"/>
</dbReference>
<keyword evidence="5" id="KW-1185">Reference proteome</keyword>
<reference evidence="4 5" key="1">
    <citation type="submission" date="2017-10" db="EMBL/GenBank/DDBJ databases">
        <title>Bacillus sp. nov., a halophilic bacterium isolated from a Yangshapao Lake.</title>
        <authorList>
            <person name="Wang H."/>
        </authorList>
    </citation>
    <scope>NUCLEOTIDE SEQUENCE [LARGE SCALE GENOMIC DNA]</scope>
    <source>
        <strain evidence="4 5">YSP-3</strain>
    </source>
</reference>
<evidence type="ECO:0000313" key="4">
    <source>
        <dbReference type="EMBL" id="PYZ97052.1"/>
    </source>
</evidence>
<dbReference type="OrthoDB" id="4305745at2"/>
<dbReference type="Proteomes" id="UP000248066">
    <property type="component" value="Unassembled WGS sequence"/>
</dbReference>
<organism evidence="4 5">
    <name type="scientific">Alteribacter lacisalsi</name>
    <dbReference type="NCBI Taxonomy" id="2045244"/>
    <lineage>
        <taxon>Bacteria</taxon>
        <taxon>Bacillati</taxon>
        <taxon>Bacillota</taxon>
        <taxon>Bacilli</taxon>
        <taxon>Bacillales</taxon>
        <taxon>Bacillaceae</taxon>
        <taxon>Alteribacter</taxon>
    </lineage>
</organism>